<dbReference type="AlphaFoldDB" id="A0A1I7A4X4"/>
<reference evidence="4" key="1">
    <citation type="submission" date="2016-10" db="EMBL/GenBank/DDBJ databases">
        <authorList>
            <person name="Varghese N."/>
            <person name="Submissions S."/>
        </authorList>
    </citation>
    <scope>NUCLEOTIDE SEQUENCE [LARGE SCALE GENOMIC DNA]</scope>
    <source>
        <strain evidence="4">DSM 45501</strain>
    </source>
</reference>
<feature type="chain" id="PRO_5011648143" evidence="2">
    <location>
        <begin position="37"/>
        <end position="609"/>
    </location>
</feature>
<dbReference type="Proteomes" id="UP000199165">
    <property type="component" value="Unassembled WGS sequence"/>
</dbReference>
<protein>
    <submittedName>
        <fullName evidence="3">LGFP repeat-containing protein</fullName>
    </submittedName>
</protein>
<accession>A0A1I7A4X4</accession>
<feature type="region of interest" description="Disordered" evidence="1">
    <location>
        <begin position="31"/>
        <end position="151"/>
    </location>
</feature>
<dbReference type="RefSeq" id="WP_092977937.1">
    <property type="nucleotide sequence ID" value="NZ_FPAT01000006.1"/>
</dbReference>
<feature type="compositionally biased region" description="Polar residues" evidence="1">
    <location>
        <begin position="47"/>
        <end position="66"/>
    </location>
</feature>
<evidence type="ECO:0000313" key="3">
    <source>
        <dbReference type="EMBL" id="SFT69978.1"/>
    </source>
</evidence>
<dbReference type="STRING" id="995060.SAMN04487904_10624"/>
<feature type="signal peptide" evidence="2">
    <location>
        <begin position="1"/>
        <end position="36"/>
    </location>
</feature>
<evidence type="ECO:0000256" key="1">
    <source>
        <dbReference type="SAM" id="MobiDB-lite"/>
    </source>
</evidence>
<dbReference type="EMBL" id="FPAT01000006">
    <property type="protein sequence ID" value="SFT69978.1"/>
    <property type="molecule type" value="Genomic_DNA"/>
</dbReference>
<feature type="compositionally biased region" description="Low complexity" evidence="1">
    <location>
        <begin position="74"/>
        <end position="109"/>
    </location>
</feature>
<keyword evidence="2" id="KW-0732">Signal</keyword>
<feature type="compositionally biased region" description="Low complexity" evidence="1">
    <location>
        <begin position="126"/>
        <end position="140"/>
    </location>
</feature>
<organism evidence="3 4">
    <name type="scientific">Actinopolyspora righensis</name>
    <dbReference type="NCBI Taxonomy" id="995060"/>
    <lineage>
        <taxon>Bacteria</taxon>
        <taxon>Bacillati</taxon>
        <taxon>Actinomycetota</taxon>
        <taxon>Actinomycetes</taxon>
        <taxon>Actinopolysporales</taxon>
        <taxon>Actinopolysporaceae</taxon>
        <taxon>Actinopolyspora</taxon>
        <taxon>Actinopolyspora alba group</taxon>
    </lineage>
</organism>
<proteinExistence type="predicted"/>
<dbReference type="InterPro" id="IPR013207">
    <property type="entry name" value="LGFP"/>
</dbReference>
<sequence>MERDLKGEIVTVKNLVGRAVALGTAAALVAAAPAAAATAEQPEPNERTTQSAQPTTEPAEGSGQNDSADEAGETTDASDSGDTASDGTSGADEGSGTDDSGSEGSTGDSDTGDSDTGDSGSGSGDGSNDSSGEDSGNSGDQTDEAPGSGKIDEYYQNLDAAERERLGEPVGEEQVVSDSIRYQEYDNARIYWSADQGVHSVSGAVLDAFVKAGGHEALGVPATGRETDEAGTPYGEFVGSDGTNAIYAPEGGTAHVLGGPVLRKWRSTGGGNGPLGYAVTDRTATEDGRGQYNDFANNAAIYWTAETGAHVVRGPILRKWRALGAEKGPLGYPTTDESAVADGEGDYNEFDGSGGGAVYLAPGSDEAFAVYGGIYAKWQALDGATGVLGYPTSDEQNTSDDQGRYNEFAGGDGGGAGVYWFEGGQEAFAVYGAIHDKWLATGGIGGPMGYPLSDELPGFGDEGGRFSIFTGTIEENHPAVIAWTQPTKAHTVRGKIAEKYLSAEYGGPGSFLGYPTTDQRTTPNGEGVYNHFSGAGDSSIYYVKGASEAHAIYGGIRDKWQQLDWERSFLGFPVSDEEPTSDGNRRVRFQGGEIVYNPNTGEIVARPLD</sequence>
<name>A0A1I7A4X4_9ACTN</name>
<dbReference type="Pfam" id="PF08310">
    <property type="entry name" value="LGFP"/>
    <property type="match status" value="7"/>
</dbReference>
<evidence type="ECO:0000256" key="2">
    <source>
        <dbReference type="SAM" id="SignalP"/>
    </source>
</evidence>
<gene>
    <name evidence="3" type="ORF">SAMN04487904_10624</name>
</gene>
<keyword evidence="4" id="KW-1185">Reference proteome</keyword>
<evidence type="ECO:0000313" key="4">
    <source>
        <dbReference type="Proteomes" id="UP000199165"/>
    </source>
</evidence>